<keyword evidence="2" id="KW-0808">Transferase</keyword>
<evidence type="ECO:0000313" key="2">
    <source>
        <dbReference type="EMBL" id="MFF5294275.1"/>
    </source>
</evidence>
<dbReference type="RefSeq" id="WP_020514915.1">
    <property type="nucleotide sequence ID" value="NZ_JBIAZU010000006.1"/>
</dbReference>
<gene>
    <name evidence="2" type="ORF">ACFY35_32970</name>
</gene>
<proteinExistence type="predicted"/>
<dbReference type="PANTHER" id="PTHR43777">
    <property type="entry name" value="MOLYBDENUM COFACTOR CYTIDYLYLTRANSFERASE"/>
    <property type="match status" value="1"/>
</dbReference>
<protein>
    <submittedName>
        <fullName evidence="2">NTP transferase domain-containing protein</fullName>
    </submittedName>
</protein>
<accession>A0ABW6WM18</accession>
<keyword evidence="3" id="KW-1185">Reference proteome</keyword>
<dbReference type="CDD" id="cd04182">
    <property type="entry name" value="GT_2_like_f"/>
    <property type="match status" value="1"/>
</dbReference>
<dbReference type="Gene3D" id="3.90.550.10">
    <property type="entry name" value="Spore Coat Polysaccharide Biosynthesis Protein SpsA, Chain A"/>
    <property type="match status" value="1"/>
</dbReference>
<evidence type="ECO:0000259" key="1">
    <source>
        <dbReference type="Pfam" id="PF12804"/>
    </source>
</evidence>
<evidence type="ECO:0000313" key="3">
    <source>
        <dbReference type="Proteomes" id="UP001602245"/>
    </source>
</evidence>
<reference evidence="2 3" key="1">
    <citation type="submission" date="2024-10" db="EMBL/GenBank/DDBJ databases">
        <title>The Natural Products Discovery Center: Release of the First 8490 Sequenced Strains for Exploring Actinobacteria Biosynthetic Diversity.</title>
        <authorList>
            <person name="Kalkreuter E."/>
            <person name="Kautsar S.A."/>
            <person name="Yang D."/>
            <person name="Bader C.D."/>
            <person name="Teijaro C.N."/>
            <person name="Fluegel L."/>
            <person name="Davis C.M."/>
            <person name="Simpson J.R."/>
            <person name="Lauterbach L."/>
            <person name="Steele A.D."/>
            <person name="Gui C."/>
            <person name="Meng S."/>
            <person name="Li G."/>
            <person name="Viehrig K."/>
            <person name="Ye F."/>
            <person name="Su P."/>
            <person name="Kiefer A.F."/>
            <person name="Nichols A."/>
            <person name="Cepeda A.J."/>
            <person name="Yan W."/>
            <person name="Fan B."/>
            <person name="Jiang Y."/>
            <person name="Adhikari A."/>
            <person name="Zheng C.-J."/>
            <person name="Schuster L."/>
            <person name="Cowan T.M."/>
            <person name="Smanski M.J."/>
            <person name="Chevrette M.G."/>
            <person name="De Carvalho L.P.S."/>
            <person name="Shen B."/>
        </authorList>
    </citation>
    <scope>NUCLEOTIDE SEQUENCE [LARGE SCALE GENOMIC DNA]</scope>
    <source>
        <strain evidence="2 3">NPDC000087</strain>
    </source>
</reference>
<dbReference type="SUPFAM" id="SSF53448">
    <property type="entry name" value="Nucleotide-diphospho-sugar transferases"/>
    <property type="match status" value="1"/>
</dbReference>
<feature type="domain" description="MobA-like NTP transferase" evidence="1">
    <location>
        <begin position="6"/>
        <end position="166"/>
    </location>
</feature>
<sequence length="192" mass="19804">MVEIAGLVLAAGGGRRYGMPKALVAYEGKLLVERAAELLREAGVARSLVVLGASAPEVRSRAAGLPPTVINPDWESGLGSSLRVGLEALTETPAEAAVVLLVDMPNVTAAAVRRVTALAGSDALVMGGYGTRRGHPVLLGRNHWAGVIATATGDRGARDYLRAHAAEVRVVAVDDVADDLDLDVPPTLGSRS</sequence>
<comment type="caution">
    <text evidence="2">The sequence shown here is derived from an EMBL/GenBank/DDBJ whole genome shotgun (WGS) entry which is preliminary data.</text>
</comment>
<dbReference type="InterPro" id="IPR025877">
    <property type="entry name" value="MobA-like_NTP_Trfase"/>
</dbReference>
<dbReference type="PANTHER" id="PTHR43777:SF1">
    <property type="entry name" value="MOLYBDENUM COFACTOR CYTIDYLYLTRANSFERASE"/>
    <property type="match status" value="1"/>
</dbReference>
<dbReference type="InterPro" id="IPR029044">
    <property type="entry name" value="Nucleotide-diphossugar_trans"/>
</dbReference>
<dbReference type="EMBL" id="JBIAZU010000006">
    <property type="protein sequence ID" value="MFF5294275.1"/>
    <property type="molecule type" value="Genomic_DNA"/>
</dbReference>
<name>A0ABW6WM18_9ACTN</name>
<organism evidence="2 3">
    <name type="scientific">Paractinoplanes globisporus</name>
    <dbReference type="NCBI Taxonomy" id="113565"/>
    <lineage>
        <taxon>Bacteria</taxon>
        <taxon>Bacillati</taxon>
        <taxon>Actinomycetota</taxon>
        <taxon>Actinomycetes</taxon>
        <taxon>Micromonosporales</taxon>
        <taxon>Micromonosporaceae</taxon>
        <taxon>Paractinoplanes</taxon>
    </lineage>
</organism>
<dbReference type="Proteomes" id="UP001602245">
    <property type="component" value="Unassembled WGS sequence"/>
</dbReference>
<dbReference type="GO" id="GO:0016740">
    <property type="term" value="F:transferase activity"/>
    <property type="evidence" value="ECO:0007669"/>
    <property type="project" value="UniProtKB-KW"/>
</dbReference>
<dbReference type="Pfam" id="PF12804">
    <property type="entry name" value="NTP_transf_3"/>
    <property type="match status" value="1"/>
</dbReference>